<dbReference type="PROSITE" id="PS51257">
    <property type="entry name" value="PROKAR_LIPOPROTEIN"/>
    <property type="match status" value="1"/>
</dbReference>
<protein>
    <recommendedName>
        <fullName evidence="3">DUF4878 domain-containing protein</fullName>
    </recommendedName>
</protein>
<gene>
    <name evidence="1" type="ORF">JOC48_000817</name>
</gene>
<dbReference type="RefSeq" id="WP_239584179.1">
    <property type="nucleotide sequence ID" value="NZ_JAFBDR010000003.1"/>
</dbReference>
<organism evidence="1 2">
    <name type="scientific">Aquibacillus albus</name>
    <dbReference type="NCBI Taxonomy" id="1168171"/>
    <lineage>
        <taxon>Bacteria</taxon>
        <taxon>Bacillati</taxon>
        <taxon>Bacillota</taxon>
        <taxon>Bacilli</taxon>
        <taxon>Bacillales</taxon>
        <taxon>Bacillaceae</taxon>
        <taxon>Aquibacillus</taxon>
    </lineage>
</organism>
<proteinExistence type="predicted"/>
<dbReference type="Proteomes" id="UP001296943">
    <property type="component" value="Unassembled WGS sequence"/>
</dbReference>
<evidence type="ECO:0000313" key="1">
    <source>
        <dbReference type="EMBL" id="MBM7570339.1"/>
    </source>
</evidence>
<sequence>MYKRQVFACFIFVLVIGLTSCIFVQLSPKHQAKETIDLFYSFEQEGRFNDSWELFHSQMKDRFGKGHYIQDRAHVFMNHFGVSTFTYELSGADKVNNWKMEEESKVMDTAYKVIVTQTFKGKYGNFSIVQDVYATKEDGDWKILWNYKK</sequence>
<dbReference type="EMBL" id="JAFBDR010000003">
    <property type="protein sequence ID" value="MBM7570339.1"/>
    <property type="molecule type" value="Genomic_DNA"/>
</dbReference>
<dbReference type="SUPFAM" id="SSF54427">
    <property type="entry name" value="NTF2-like"/>
    <property type="match status" value="1"/>
</dbReference>
<evidence type="ECO:0000313" key="2">
    <source>
        <dbReference type="Proteomes" id="UP001296943"/>
    </source>
</evidence>
<comment type="caution">
    <text evidence="1">The sequence shown here is derived from an EMBL/GenBank/DDBJ whole genome shotgun (WGS) entry which is preliminary data.</text>
</comment>
<dbReference type="InterPro" id="IPR032710">
    <property type="entry name" value="NTF2-like_dom_sf"/>
</dbReference>
<accession>A0ABS2MWR8</accession>
<evidence type="ECO:0008006" key="3">
    <source>
        <dbReference type="Google" id="ProtNLM"/>
    </source>
</evidence>
<name>A0ABS2MWR8_9BACI</name>
<keyword evidence="2" id="KW-1185">Reference proteome</keyword>
<reference evidence="1 2" key="1">
    <citation type="submission" date="2021-01" db="EMBL/GenBank/DDBJ databases">
        <title>Genomic Encyclopedia of Type Strains, Phase IV (KMG-IV): sequencing the most valuable type-strain genomes for metagenomic binning, comparative biology and taxonomic classification.</title>
        <authorList>
            <person name="Goeker M."/>
        </authorList>
    </citation>
    <scope>NUCLEOTIDE SEQUENCE [LARGE SCALE GENOMIC DNA]</scope>
    <source>
        <strain evidence="1 2">DSM 23711</strain>
    </source>
</reference>